<dbReference type="EMBL" id="JAFHLB010000042">
    <property type="protein sequence ID" value="MBN3580330.1"/>
    <property type="molecule type" value="Genomic_DNA"/>
</dbReference>
<dbReference type="Pfam" id="PF15956">
    <property type="entry name" value="DUF4760"/>
    <property type="match status" value="1"/>
</dbReference>
<keyword evidence="1" id="KW-1133">Transmembrane helix</keyword>
<proteinExistence type="predicted"/>
<dbReference type="RefSeq" id="WP_206372004.1">
    <property type="nucleotide sequence ID" value="NZ_CAWPTM010000105.1"/>
</dbReference>
<evidence type="ECO:0000256" key="1">
    <source>
        <dbReference type="SAM" id="Phobius"/>
    </source>
</evidence>
<organism evidence="2 3">
    <name type="scientific">Vibrio neptunius</name>
    <dbReference type="NCBI Taxonomy" id="170651"/>
    <lineage>
        <taxon>Bacteria</taxon>
        <taxon>Pseudomonadati</taxon>
        <taxon>Pseudomonadota</taxon>
        <taxon>Gammaproteobacteria</taxon>
        <taxon>Vibrionales</taxon>
        <taxon>Vibrionaceae</taxon>
        <taxon>Vibrio</taxon>
    </lineage>
</organism>
<sequence length="195" mass="22910">MANVTQYDSIFEQILVTHPTVYTTAIAALLAATAAYFTLRHNIRSTRIKNALDFESTYKHNDKVVNSTQAVRAMLRQQAKPVEFWGLEENQLTDEAKHLSTVMNEWERCANAIYHKVYDDKFLYGTYGSTVIFLFTHLQPYIEARQKHNPRVYTKFCWLALSWRIKRDNEDHEDVNQALKESRDALERYLKSQKK</sequence>
<dbReference type="InterPro" id="IPR031876">
    <property type="entry name" value="DUF4760"/>
</dbReference>
<keyword evidence="1" id="KW-0472">Membrane</keyword>
<name>A0ABS3A771_9VIBR</name>
<evidence type="ECO:0000313" key="3">
    <source>
        <dbReference type="Proteomes" id="UP000779070"/>
    </source>
</evidence>
<reference evidence="2 3" key="1">
    <citation type="submission" date="2021-02" db="EMBL/GenBank/DDBJ databases">
        <title>Draft Genome Sequences of 5 Vibrio neptunius Strains Isolated From of Bivalve Hatcheries.</title>
        <authorList>
            <person name="Galvis F."/>
            <person name="Barja J.L."/>
            <person name="Lemos M.L."/>
            <person name="Balado M."/>
        </authorList>
    </citation>
    <scope>NUCLEOTIDE SEQUENCE [LARGE SCALE GENOMIC DNA]</scope>
    <source>
        <strain evidence="2 3">PP-145.98</strain>
    </source>
</reference>
<feature type="transmembrane region" description="Helical" evidence="1">
    <location>
        <begin position="20"/>
        <end position="39"/>
    </location>
</feature>
<comment type="caution">
    <text evidence="2">The sequence shown here is derived from an EMBL/GenBank/DDBJ whole genome shotgun (WGS) entry which is preliminary data.</text>
</comment>
<protein>
    <submittedName>
        <fullName evidence="2">DUF4760 domain-containing protein</fullName>
    </submittedName>
</protein>
<keyword evidence="1" id="KW-0812">Transmembrane</keyword>
<dbReference type="Proteomes" id="UP000779070">
    <property type="component" value="Unassembled WGS sequence"/>
</dbReference>
<accession>A0ABS3A771</accession>
<keyword evidence="3" id="KW-1185">Reference proteome</keyword>
<gene>
    <name evidence="2" type="ORF">JYA62_22030</name>
</gene>
<evidence type="ECO:0000313" key="2">
    <source>
        <dbReference type="EMBL" id="MBN3580330.1"/>
    </source>
</evidence>